<dbReference type="AlphaFoldDB" id="A0A5C1Q7H7"/>
<keyword evidence="2" id="KW-0614">Plasmid</keyword>
<dbReference type="Proteomes" id="UP001549111">
    <property type="component" value="Unassembled WGS sequence"/>
</dbReference>
<proteinExistence type="predicted"/>
<evidence type="ECO:0000313" key="1">
    <source>
        <dbReference type="EMBL" id="MET3605766.1"/>
    </source>
</evidence>
<accession>A0A5C1Q7H7</accession>
<geneLocation type="plasmid" evidence="2">
    <name>pSna507_unt12</name>
</geneLocation>
<keyword evidence="4" id="KW-1185">Reference proteome</keyword>
<reference evidence="1 4" key="2">
    <citation type="submission" date="2024-06" db="EMBL/GenBank/DDBJ databases">
        <title>Genomic Encyclopedia of Type Strains, Phase IV (KMG-IV): sequencing the most valuable type-strain genomes for metagenomic binning, comparative biology and taxonomic classification.</title>
        <authorList>
            <person name="Goeker M."/>
        </authorList>
    </citation>
    <scope>NUCLEOTIDE SEQUENCE [LARGE SCALE GENOMIC DNA]</scope>
    <source>
        <strain evidence="1 4">D-501</strain>
    </source>
</reference>
<gene>
    <name evidence="1" type="ORF">ABIC99_003600</name>
    <name evidence="2" type="ORF">EWH46_18505</name>
</gene>
<dbReference type="Proteomes" id="UP000323522">
    <property type="component" value="Plasmid pSna507_unt12"/>
</dbReference>
<evidence type="ECO:0000313" key="2">
    <source>
        <dbReference type="EMBL" id="QEN02856.1"/>
    </source>
</evidence>
<evidence type="ECO:0000313" key="4">
    <source>
        <dbReference type="Proteomes" id="UP001549111"/>
    </source>
</evidence>
<dbReference type="RefSeq" id="WP_149505478.1">
    <property type="nucleotide sequence ID" value="NZ_CP035709.1"/>
</dbReference>
<reference evidence="2 3" key="1">
    <citation type="submission" date="2019-02" db="EMBL/GenBank/DDBJ databases">
        <title>Complete Genome Sequence and Methylome Analysis of Sphaerotilus natans subsp. sulfidivorans D-507.</title>
        <authorList>
            <person name="Fomenkov A."/>
            <person name="Gridneva E."/>
            <person name="Smolyakov D."/>
            <person name="Dubinina G."/>
            <person name="Vincze T."/>
            <person name="Grabovich M."/>
            <person name="Roberts R.J."/>
        </authorList>
    </citation>
    <scope>NUCLEOTIDE SEQUENCE [LARGE SCALE GENOMIC DNA]</scope>
    <source>
        <strain evidence="2 3">D-507</strain>
        <plasmid evidence="2">pSna507_unt12</plasmid>
        <plasmid evidence="3">psna507_unt12</plasmid>
    </source>
</reference>
<protein>
    <submittedName>
        <fullName evidence="2">Uncharacterized protein</fullName>
    </submittedName>
</protein>
<evidence type="ECO:0000313" key="3">
    <source>
        <dbReference type="Proteomes" id="UP000323522"/>
    </source>
</evidence>
<geneLocation type="plasmid" evidence="3">
    <name>psna507_unt12</name>
</geneLocation>
<organism evidence="2 3">
    <name type="scientific">Sphaerotilus sulfidivorans</name>
    <dbReference type="NCBI Taxonomy" id="639200"/>
    <lineage>
        <taxon>Bacteria</taxon>
        <taxon>Pseudomonadati</taxon>
        <taxon>Pseudomonadota</taxon>
        <taxon>Betaproteobacteria</taxon>
        <taxon>Burkholderiales</taxon>
        <taxon>Sphaerotilaceae</taxon>
        <taxon>Sphaerotilus</taxon>
    </lineage>
</organism>
<dbReference type="KEGG" id="snn:EWH46_18505"/>
<name>A0A5C1Q7H7_9BURK</name>
<sequence length="230" mass="26167">MSMNEMMPAQGRNEAVRAIDGTMHKNTEVPRVDITVQSDQRPLCGYDVDHLQAMTRLDCREMSVAMAVLPSRYGALIRSSAMLSVEQEILLRLYMRNKMPVSWHKHSAAEVFDYLYGRMLKQFPAGQQQNGARVMLFRRFGCLMGKSRSRAYIWITSNQGVGKTTEMIFGKIHDMQLTREEIESVVEGIYRLREQSLDSEAPLPTPEVVGVNRPGRRAKTCRSFANGLSF</sequence>
<dbReference type="EMBL" id="CP035709">
    <property type="protein sequence ID" value="QEN02856.1"/>
    <property type="molecule type" value="Genomic_DNA"/>
</dbReference>
<dbReference type="EMBL" id="JBEPLS010000023">
    <property type="protein sequence ID" value="MET3605766.1"/>
    <property type="molecule type" value="Genomic_DNA"/>
</dbReference>